<proteinExistence type="predicted"/>
<keyword evidence="2" id="KW-1185">Reference proteome</keyword>
<evidence type="ECO:0000313" key="1">
    <source>
        <dbReference type="EMBL" id="ALO49034.1"/>
    </source>
</evidence>
<name>A0A0S2KL50_9BACT</name>
<dbReference type="EMBL" id="CP013195">
    <property type="protein sequence ID" value="ALO49034.1"/>
    <property type="molecule type" value="Genomic_DNA"/>
</dbReference>
<organism evidence="1 2">
    <name type="scientific">Hoylesella enoeca</name>
    <dbReference type="NCBI Taxonomy" id="76123"/>
    <lineage>
        <taxon>Bacteria</taxon>
        <taxon>Pseudomonadati</taxon>
        <taxon>Bacteroidota</taxon>
        <taxon>Bacteroidia</taxon>
        <taxon>Bacteroidales</taxon>
        <taxon>Prevotellaceae</taxon>
        <taxon>Hoylesella</taxon>
    </lineage>
</organism>
<dbReference type="InterPro" id="IPR032276">
    <property type="entry name" value="DUF4836"/>
</dbReference>
<evidence type="ECO:0008006" key="3">
    <source>
        <dbReference type="Google" id="ProtNLM"/>
    </source>
</evidence>
<dbReference type="AlphaFoldDB" id="A0A0S2KL50"/>
<dbReference type="RefSeq" id="WP_036888713.1">
    <property type="nucleotide sequence ID" value="NZ_CP013195.1"/>
</dbReference>
<dbReference type="OrthoDB" id="1081992at2"/>
<evidence type="ECO:0000313" key="2">
    <source>
        <dbReference type="Proteomes" id="UP000056252"/>
    </source>
</evidence>
<dbReference type="STRING" id="76123.AS203_08035"/>
<dbReference type="Proteomes" id="UP000056252">
    <property type="component" value="Chromosome"/>
</dbReference>
<sequence length="452" mass="49353">MRIKRIILFVPLLLLGVLLCLTSCSDSDYINAIPEGSTALISVDPLKAGVKANPTLLKSLLRINDPTDCGIDLTSKLFLFESPEGNLGLCAKVSRDNKLADLFERLAKQKICQPVKERRGFRFTVLKESWVVGFSDKALLVMGPVTASAQSELQNTMAKYLKQTESGGIKGTPMFDKLDSIASPMAMVIQAQALPEKIVAPFTIGAPKDADASEVLIAAAINIDKGCLDIEGETFSFNRDVDKALKNALKDYRPIRGRYVKSMSVNALMGLFINVDGKKFIDLLHNNKGLQALLTGINAAIDMDNIIRSIDGDMSIVIPQYTSNDLNLSLAAELSNASWLSDVSYWMRSCPNGSRIVSWGKDAYCYTSGKTAFYFAVSPDKQFMSGNSKEQALASIQPAQQSIPALLQQKIIGSKLAMVIQLAAVENEQTAVFTEMLKPLFGQVSSIVYRIK</sequence>
<reference evidence="2" key="1">
    <citation type="submission" date="2015-11" db="EMBL/GenBank/DDBJ databases">
        <authorList>
            <person name="Holder M.E."/>
            <person name="Ajami N.J."/>
            <person name="Petrosino J.F."/>
        </authorList>
    </citation>
    <scope>NUCLEOTIDE SEQUENCE [LARGE SCALE GENOMIC DNA]</scope>
    <source>
        <strain evidence="2">F0113</strain>
    </source>
</reference>
<dbReference type="eggNOG" id="ENOG50332SD">
    <property type="taxonomic scope" value="Bacteria"/>
</dbReference>
<dbReference type="Pfam" id="PF16120">
    <property type="entry name" value="DUF4836"/>
    <property type="match status" value="1"/>
</dbReference>
<accession>A0A0S2KL50</accession>
<gene>
    <name evidence="1" type="ORF">AS203_08035</name>
</gene>
<dbReference type="KEGG" id="peo:AS203_08035"/>
<protein>
    <recommendedName>
        <fullName evidence="3">DUF4836 domain-containing protein</fullName>
    </recommendedName>
</protein>